<gene>
    <name evidence="1" type="ORF">MGAL_10B079963</name>
</gene>
<dbReference type="OrthoDB" id="6134037at2759"/>
<accession>A0A8B6EIV1</accession>
<sequence>MELIEAFVYDRTTTTFDINESRLELFARKQRQYDTIRPTRVALLDHTKLATYRGGHVWGQAVTHDQHLPSPGDWEWVKENADGNVDSSLDTISSNCCILPGVTQMWLQENLFW</sequence>
<keyword evidence="2" id="KW-1185">Reference proteome</keyword>
<dbReference type="Proteomes" id="UP000596742">
    <property type="component" value="Unassembled WGS sequence"/>
</dbReference>
<evidence type="ECO:0000313" key="1">
    <source>
        <dbReference type="EMBL" id="VDI34656.1"/>
    </source>
</evidence>
<dbReference type="AlphaFoldDB" id="A0A8B6EIV1"/>
<comment type="caution">
    <text evidence="1">The sequence shown here is derived from an EMBL/GenBank/DDBJ whole genome shotgun (WGS) entry which is preliminary data.</text>
</comment>
<evidence type="ECO:0000313" key="2">
    <source>
        <dbReference type="Proteomes" id="UP000596742"/>
    </source>
</evidence>
<name>A0A8B6EIV1_MYTGA</name>
<protein>
    <submittedName>
        <fullName evidence="1">Uncharacterized protein</fullName>
    </submittedName>
</protein>
<proteinExistence type="predicted"/>
<dbReference type="EMBL" id="UYJE01005175">
    <property type="protein sequence ID" value="VDI34656.1"/>
    <property type="molecule type" value="Genomic_DNA"/>
</dbReference>
<reference evidence="1" key="1">
    <citation type="submission" date="2018-11" db="EMBL/GenBank/DDBJ databases">
        <authorList>
            <person name="Alioto T."/>
            <person name="Alioto T."/>
        </authorList>
    </citation>
    <scope>NUCLEOTIDE SEQUENCE</scope>
</reference>
<organism evidence="1 2">
    <name type="scientific">Mytilus galloprovincialis</name>
    <name type="common">Mediterranean mussel</name>
    <dbReference type="NCBI Taxonomy" id="29158"/>
    <lineage>
        <taxon>Eukaryota</taxon>
        <taxon>Metazoa</taxon>
        <taxon>Spiralia</taxon>
        <taxon>Lophotrochozoa</taxon>
        <taxon>Mollusca</taxon>
        <taxon>Bivalvia</taxon>
        <taxon>Autobranchia</taxon>
        <taxon>Pteriomorphia</taxon>
        <taxon>Mytilida</taxon>
        <taxon>Mytiloidea</taxon>
        <taxon>Mytilidae</taxon>
        <taxon>Mytilinae</taxon>
        <taxon>Mytilus</taxon>
    </lineage>
</organism>